<accession>A0A2Z6S8R4</accession>
<reference evidence="1 3" key="1">
    <citation type="submission" date="2017-11" db="EMBL/GenBank/DDBJ databases">
        <title>The genome of Rhizophagus clarus HR1 reveals common genetic basis of auxotrophy among arbuscular mycorrhizal fungi.</title>
        <authorList>
            <person name="Kobayashi Y."/>
        </authorList>
    </citation>
    <scope>NUCLEOTIDE SEQUENCE [LARGE SCALE GENOMIC DNA]</scope>
    <source>
        <strain evidence="1 3">HR1</strain>
    </source>
</reference>
<protein>
    <recommendedName>
        <fullName evidence="4">Reverse transcriptase domain-containing protein</fullName>
    </recommendedName>
</protein>
<gene>
    <name evidence="2" type="ORF">RCL2_001430800</name>
    <name evidence="1" type="ORF">RclHR1_06430001</name>
</gene>
<keyword evidence="3" id="KW-1185">Reference proteome</keyword>
<comment type="caution">
    <text evidence="1">The sequence shown here is derived from an EMBL/GenBank/DDBJ whole genome shotgun (WGS) entry which is preliminary data.</text>
</comment>
<dbReference type="Proteomes" id="UP000615446">
    <property type="component" value="Unassembled WGS sequence"/>
</dbReference>
<dbReference type="Proteomes" id="UP000247702">
    <property type="component" value="Unassembled WGS sequence"/>
</dbReference>
<evidence type="ECO:0000313" key="2">
    <source>
        <dbReference type="EMBL" id="GES87303.1"/>
    </source>
</evidence>
<evidence type="ECO:0000313" key="3">
    <source>
        <dbReference type="Proteomes" id="UP000247702"/>
    </source>
</evidence>
<organism evidence="1 3">
    <name type="scientific">Rhizophagus clarus</name>
    <dbReference type="NCBI Taxonomy" id="94130"/>
    <lineage>
        <taxon>Eukaryota</taxon>
        <taxon>Fungi</taxon>
        <taxon>Fungi incertae sedis</taxon>
        <taxon>Mucoromycota</taxon>
        <taxon>Glomeromycotina</taxon>
        <taxon>Glomeromycetes</taxon>
        <taxon>Glomerales</taxon>
        <taxon>Glomeraceae</taxon>
        <taxon>Rhizophagus</taxon>
    </lineage>
</organism>
<dbReference type="AlphaFoldDB" id="A0A2Z6S8R4"/>
<evidence type="ECO:0008006" key="4">
    <source>
        <dbReference type="Google" id="ProtNLM"/>
    </source>
</evidence>
<reference evidence="2" key="2">
    <citation type="submission" date="2019-10" db="EMBL/GenBank/DDBJ databases">
        <title>Conservation and host-specific expression of non-tandemly repeated heterogenous ribosome RNA gene in arbuscular mycorrhizal fungi.</title>
        <authorList>
            <person name="Maeda T."/>
            <person name="Kobayashi Y."/>
            <person name="Nakagawa T."/>
            <person name="Ezawa T."/>
            <person name="Yamaguchi K."/>
            <person name="Bino T."/>
            <person name="Nishimoto Y."/>
            <person name="Shigenobu S."/>
            <person name="Kawaguchi M."/>
        </authorList>
    </citation>
    <scope>NUCLEOTIDE SEQUENCE</scope>
    <source>
        <strain evidence="2">HR1</strain>
    </source>
</reference>
<name>A0A2Z6S8R4_9GLOM</name>
<dbReference type="EMBL" id="BLAL01000165">
    <property type="protein sequence ID" value="GES87303.1"/>
    <property type="molecule type" value="Genomic_DNA"/>
</dbReference>
<dbReference type="STRING" id="94130.A0A2Z6S8R4"/>
<proteinExistence type="predicted"/>
<dbReference type="EMBL" id="BEXD01004030">
    <property type="protein sequence ID" value="GBC05800.1"/>
    <property type="molecule type" value="Genomic_DNA"/>
</dbReference>
<evidence type="ECO:0000313" key="1">
    <source>
        <dbReference type="EMBL" id="GBC05800.1"/>
    </source>
</evidence>
<sequence length="142" mass="16566">MWIIYYDSLFAYINSTSIPLEDRLTIIVHKKKNIWDAITDRSIKYSLSVQGYLDDTTWVTPSFQALNHLLSMAKDFYKMANIRINKDKYRILTNNSSLANKPVQIQIQGEIWNTTTLGRNDCARILEIYVNAFNNTRSHIKS</sequence>